<feature type="compositionally biased region" description="Basic residues" evidence="1">
    <location>
        <begin position="42"/>
        <end position="53"/>
    </location>
</feature>
<accession>A0AAV1JND9</accession>
<organism evidence="2 3">
    <name type="scientific">Leptosia nina</name>
    <dbReference type="NCBI Taxonomy" id="320188"/>
    <lineage>
        <taxon>Eukaryota</taxon>
        <taxon>Metazoa</taxon>
        <taxon>Ecdysozoa</taxon>
        <taxon>Arthropoda</taxon>
        <taxon>Hexapoda</taxon>
        <taxon>Insecta</taxon>
        <taxon>Pterygota</taxon>
        <taxon>Neoptera</taxon>
        <taxon>Endopterygota</taxon>
        <taxon>Lepidoptera</taxon>
        <taxon>Glossata</taxon>
        <taxon>Ditrysia</taxon>
        <taxon>Papilionoidea</taxon>
        <taxon>Pieridae</taxon>
        <taxon>Pierinae</taxon>
        <taxon>Leptosia</taxon>
    </lineage>
</organism>
<feature type="region of interest" description="Disordered" evidence="1">
    <location>
        <begin position="33"/>
        <end position="54"/>
    </location>
</feature>
<evidence type="ECO:0000313" key="2">
    <source>
        <dbReference type="EMBL" id="CAK1550434.1"/>
    </source>
</evidence>
<dbReference type="EMBL" id="CAVLEF010000082">
    <property type="protein sequence ID" value="CAK1550434.1"/>
    <property type="molecule type" value="Genomic_DNA"/>
</dbReference>
<reference evidence="2 3" key="1">
    <citation type="submission" date="2023-11" db="EMBL/GenBank/DDBJ databases">
        <authorList>
            <person name="Okamura Y."/>
        </authorList>
    </citation>
    <scope>NUCLEOTIDE SEQUENCE [LARGE SCALE GENOMIC DNA]</scope>
</reference>
<keyword evidence="3" id="KW-1185">Reference proteome</keyword>
<evidence type="ECO:0000313" key="3">
    <source>
        <dbReference type="Proteomes" id="UP001497472"/>
    </source>
</evidence>
<dbReference type="AlphaFoldDB" id="A0AAV1JND9"/>
<dbReference type="Proteomes" id="UP001497472">
    <property type="component" value="Unassembled WGS sequence"/>
</dbReference>
<name>A0AAV1JND9_9NEOP</name>
<sequence length="74" mass="7664">MIIKRIRQGGNPEHWLILATATPSRVARDIAGAEASGGRAASAHKKPLARSARKAPASVISSPLLALLSVTSPN</sequence>
<gene>
    <name evidence="2" type="ORF">LNINA_LOCUS9661</name>
</gene>
<proteinExistence type="predicted"/>
<comment type="caution">
    <text evidence="2">The sequence shown here is derived from an EMBL/GenBank/DDBJ whole genome shotgun (WGS) entry which is preliminary data.</text>
</comment>
<protein>
    <submittedName>
        <fullName evidence="2">Uncharacterized protein</fullName>
    </submittedName>
</protein>
<evidence type="ECO:0000256" key="1">
    <source>
        <dbReference type="SAM" id="MobiDB-lite"/>
    </source>
</evidence>